<dbReference type="EMBL" id="CAJNOR010004154">
    <property type="protein sequence ID" value="CAF1479364.1"/>
    <property type="molecule type" value="Genomic_DNA"/>
</dbReference>
<evidence type="ECO:0000256" key="2">
    <source>
        <dbReference type="ARBA" id="ARBA00023136"/>
    </source>
</evidence>
<dbReference type="GO" id="GO:0005911">
    <property type="term" value="C:cell-cell junction"/>
    <property type="evidence" value="ECO:0007669"/>
    <property type="project" value="TreeGrafter"/>
</dbReference>
<evidence type="ECO:0000256" key="5">
    <source>
        <dbReference type="ARBA" id="ARBA00023319"/>
    </source>
</evidence>
<proteinExistence type="predicted"/>
<name>A0A815RP08_ADIRI</name>
<keyword evidence="9" id="KW-1185">Reference proteome</keyword>
<dbReference type="InterPro" id="IPR013783">
    <property type="entry name" value="Ig-like_fold"/>
</dbReference>
<evidence type="ECO:0000313" key="8">
    <source>
        <dbReference type="EMBL" id="CAF1479364.1"/>
    </source>
</evidence>
<dbReference type="InterPro" id="IPR003598">
    <property type="entry name" value="Ig_sub2"/>
</dbReference>
<dbReference type="SUPFAM" id="SSF48726">
    <property type="entry name" value="Immunoglobulin"/>
    <property type="match status" value="4"/>
</dbReference>
<gene>
    <name evidence="8" type="ORF">XAT740_LOCUS38445</name>
</gene>
<dbReference type="SMART" id="SM00409">
    <property type="entry name" value="IG"/>
    <property type="match status" value="4"/>
</dbReference>
<evidence type="ECO:0000256" key="4">
    <source>
        <dbReference type="ARBA" id="ARBA00023180"/>
    </source>
</evidence>
<protein>
    <recommendedName>
        <fullName evidence="7">Ig-like domain-containing protein</fullName>
    </recommendedName>
</protein>
<dbReference type="Proteomes" id="UP000663828">
    <property type="component" value="Unassembled WGS sequence"/>
</dbReference>
<dbReference type="PROSITE" id="PS50835">
    <property type="entry name" value="IG_LIKE"/>
    <property type="match status" value="2"/>
</dbReference>
<dbReference type="InterPro" id="IPR013098">
    <property type="entry name" value="Ig_I-set"/>
</dbReference>
<keyword evidence="5" id="KW-0393">Immunoglobulin domain</keyword>
<dbReference type="InterPro" id="IPR003599">
    <property type="entry name" value="Ig_sub"/>
</dbReference>
<dbReference type="Gene3D" id="2.60.40.10">
    <property type="entry name" value="Immunoglobulins"/>
    <property type="match status" value="3"/>
</dbReference>
<keyword evidence="3" id="KW-1015">Disulfide bond</keyword>
<dbReference type="Pfam" id="PF07679">
    <property type="entry name" value="I-set"/>
    <property type="match status" value="1"/>
</dbReference>
<keyword evidence="2" id="KW-0472">Membrane</keyword>
<dbReference type="PANTHER" id="PTHR11640">
    <property type="entry name" value="NEPHRIN"/>
    <property type="match status" value="1"/>
</dbReference>
<dbReference type="GO" id="GO:0005886">
    <property type="term" value="C:plasma membrane"/>
    <property type="evidence" value="ECO:0007669"/>
    <property type="project" value="TreeGrafter"/>
</dbReference>
<dbReference type="GO" id="GO:0098609">
    <property type="term" value="P:cell-cell adhesion"/>
    <property type="evidence" value="ECO:0007669"/>
    <property type="project" value="TreeGrafter"/>
</dbReference>
<feature type="signal peptide" evidence="6">
    <location>
        <begin position="1"/>
        <end position="29"/>
    </location>
</feature>
<dbReference type="InterPro" id="IPR051275">
    <property type="entry name" value="Cell_adhesion_signaling"/>
</dbReference>
<evidence type="ECO:0000256" key="1">
    <source>
        <dbReference type="ARBA" id="ARBA00004479"/>
    </source>
</evidence>
<sequence length="585" mass="67162">MEENVKMQTILCLYLIFLTHFTILHTILATPVDEYDEESFTIRNETNCSTVSTGVETLTWYNRSATGVPIDFLSLLNLFLVYFQTRSMKAAVQRLVQSMINTVEAFVILYLENITHVNVQVVVTPSTLRVQIGKNYELTCIVHGALADTHVYWIQEQPERRYMFALADDRIVSESQVILTIRVTLVHRGNIGQYKCIAEPEAGSTNTATVTMEEIADYQQSVTWCSAGTKILQIIAPDTIDDDDVLIQCIGANNKRINWYLNNRLLVEEEPFQFDQNILRVNPASKLCSGEYRCAVADPTYREARRTLTFTREPSDSVSLAFNPPSPLFINEGMRQLIWSPSGYDSVHWTRDGDDERLPSNVYQIDHNLRLRKAHPNDSGIYHCKLRTADGAHIDISYEIQVQPIQTRHSFFGQRPKITIPEPSINLQEGEDKTILYTIDSDEPVQIFWNRYTDQGYQPMPLTFTVEPDRLILHHATTDLTGIYHVTVRDSYLEAQRTLRINVIPRHQKEQRKWIEMSVRPSEIVIGPGEKQQGNNIKIAPTDTTPDEPIYLQCQVDKPAAFRLCYAYVTVYVTDGERKKRNIPY</sequence>
<feature type="domain" description="Ig-like" evidence="7">
    <location>
        <begin position="346"/>
        <end position="401"/>
    </location>
</feature>
<dbReference type="InterPro" id="IPR007110">
    <property type="entry name" value="Ig-like_dom"/>
</dbReference>
<comment type="caution">
    <text evidence="8">The sequence shown here is derived from an EMBL/GenBank/DDBJ whole genome shotgun (WGS) entry which is preliminary data.</text>
</comment>
<evidence type="ECO:0000256" key="6">
    <source>
        <dbReference type="SAM" id="SignalP"/>
    </source>
</evidence>
<feature type="domain" description="Ig-like" evidence="7">
    <location>
        <begin position="119"/>
        <end position="211"/>
    </location>
</feature>
<organism evidence="8 9">
    <name type="scientific">Adineta ricciae</name>
    <name type="common">Rotifer</name>
    <dbReference type="NCBI Taxonomy" id="249248"/>
    <lineage>
        <taxon>Eukaryota</taxon>
        <taxon>Metazoa</taxon>
        <taxon>Spiralia</taxon>
        <taxon>Gnathifera</taxon>
        <taxon>Rotifera</taxon>
        <taxon>Eurotatoria</taxon>
        <taxon>Bdelloidea</taxon>
        <taxon>Adinetida</taxon>
        <taxon>Adinetidae</taxon>
        <taxon>Adineta</taxon>
    </lineage>
</organism>
<accession>A0A815RP08</accession>
<reference evidence="8" key="1">
    <citation type="submission" date="2021-02" db="EMBL/GenBank/DDBJ databases">
        <authorList>
            <person name="Nowell W R."/>
        </authorList>
    </citation>
    <scope>NUCLEOTIDE SEQUENCE</scope>
</reference>
<evidence type="ECO:0000259" key="7">
    <source>
        <dbReference type="PROSITE" id="PS50835"/>
    </source>
</evidence>
<dbReference type="InterPro" id="IPR036179">
    <property type="entry name" value="Ig-like_dom_sf"/>
</dbReference>
<feature type="chain" id="PRO_5032607741" description="Ig-like domain-containing protein" evidence="6">
    <location>
        <begin position="30"/>
        <end position="585"/>
    </location>
</feature>
<comment type="subcellular location">
    <subcellularLocation>
        <location evidence="1">Membrane</location>
        <topology evidence="1">Single-pass type I membrane protein</topology>
    </subcellularLocation>
</comment>
<dbReference type="SMART" id="SM00408">
    <property type="entry name" value="IGc2"/>
    <property type="match status" value="2"/>
</dbReference>
<dbReference type="PANTHER" id="PTHR11640:SF158">
    <property type="entry name" value="V-SET AND IMMUNOGLOBULIN DOMAIN-CONTAINING PROTEIN 10-LIKE 2"/>
    <property type="match status" value="1"/>
</dbReference>
<dbReference type="AlphaFoldDB" id="A0A815RP08"/>
<keyword evidence="6" id="KW-0732">Signal</keyword>
<evidence type="ECO:0000256" key="3">
    <source>
        <dbReference type="ARBA" id="ARBA00023157"/>
    </source>
</evidence>
<dbReference type="GO" id="GO:0050839">
    <property type="term" value="F:cell adhesion molecule binding"/>
    <property type="evidence" value="ECO:0007669"/>
    <property type="project" value="TreeGrafter"/>
</dbReference>
<keyword evidence="4" id="KW-0325">Glycoprotein</keyword>
<evidence type="ECO:0000313" key="9">
    <source>
        <dbReference type="Proteomes" id="UP000663828"/>
    </source>
</evidence>